<dbReference type="InterPro" id="IPR026444">
    <property type="entry name" value="Secre_tail"/>
</dbReference>
<keyword evidence="4" id="KW-1185">Reference proteome</keyword>
<accession>A0A4R7PZV8</accession>
<sequence length="464" mass="50903">MKTTLHNFTFFIILTLCIIPFSNAQSWEYVGTPGFSGGGVDYTSFALNSTDEPYVAFLDSLHLNKVSVMKFNGTNWEAVGARGFSTNQADFCSLAINDSGEPYVAFQDRSFLANQATVMKFDGTNWVNVGSPGFSAGGAFSVSLALSNSGVPYVAYRDHGNLTKLTVMKFNGANWENVGSPGFSDGQVTDVSLKLNASGVLYVAFKDYGGAYSERERITVMKFNGSNWETVGMPRFSNDEADYCTLAFSNTDEPYVAFTDKANQFKATVMKFNGSNWETVGLAGFSPDRAFNFSLTFSSVGVPYLAYMDRDNEDKATVVKFNGTNWETVGSHGFSEGRAFHSSLLLNSSDEPYLAISETSLIGLSYRRASVMKFTNTMSVQDNEVSRVSLYPNPANDLVTLTNLPYGETDIKVFDITGKEVFSINANTGIETIDTTNFTNGIYLVRIGHKEKITYKKLVISNKA</sequence>
<dbReference type="Proteomes" id="UP000294689">
    <property type="component" value="Unassembled WGS sequence"/>
</dbReference>
<dbReference type="NCBIfam" id="TIGR04183">
    <property type="entry name" value="Por_Secre_tail"/>
    <property type="match status" value="1"/>
</dbReference>
<evidence type="ECO:0000313" key="4">
    <source>
        <dbReference type="Proteomes" id="UP000294689"/>
    </source>
</evidence>
<dbReference type="Gene3D" id="2.120.10.70">
    <property type="entry name" value="Fucose-specific lectin"/>
    <property type="match status" value="1"/>
</dbReference>
<evidence type="ECO:0000259" key="2">
    <source>
        <dbReference type="Pfam" id="PF18962"/>
    </source>
</evidence>
<comment type="caution">
    <text evidence="3">The sequence shown here is derived from an EMBL/GenBank/DDBJ whole genome shotgun (WGS) entry which is preliminary data.</text>
</comment>
<organism evidence="3 4">
    <name type="scientific">Gelidibacter sediminis</name>
    <dbReference type="NCBI Taxonomy" id="1608710"/>
    <lineage>
        <taxon>Bacteria</taxon>
        <taxon>Pseudomonadati</taxon>
        <taxon>Bacteroidota</taxon>
        <taxon>Flavobacteriia</taxon>
        <taxon>Flavobacteriales</taxon>
        <taxon>Flavobacteriaceae</taxon>
        <taxon>Gelidibacter</taxon>
    </lineage>
</organism>
<dbReference type="RefSeq" id="WP_133758599.1">
    <property type="nucleotide sequence ID" value="NZ_SOBW01000008.1"/>
</dbReference>
<dbReference type="Pfam" id="PF18962">
    <property type="entry name" value="Por_Secre_tail"/>
    <property type="match status" value="1"/>
</dbReference>
<reference evidence="3 4" key="1">
    <citation type="submission" date="2019-03" db="EMBL/GenBank/DDBJ databases">
        <title>Genomic Encyclopedia of Archaeal and Bacterial Type Strains, Phase II (KMG-II): from individual species to whole genera.</title>
        <authorList>
            <person name="Goeker M."/>
        </authorList>
    </citation>
    <scope>NUCLEOTIDE SEQUENCE [LARGE SCALE GENOMIC DNA]</scope>
    <source>
        <strain evidence="3 4">DSM 28135</strain>
    </source>
</reference>
<name>A0A4R7PZV8_9FLAO</name>
<proteinExistence type="predicted"/>
<dbReference type="OrthoDB" id="789014at2"/>
<dbReference type="SUPFAM" id="SSF89372">
    <property type="entry name" value="Fucose-specific lectin"/>
    <property type="match status" value="1"/>
</dbReference>
<keyword evidence="1" id="KW-0732">Signal</keyword>
<gene>
    <name evidence="3" type="ORF">BXY82_2649</name>
</gene>
<evidence type="ECO:0000313" key="3">
    <source>
        <dbReference type="EMBL" id="TDU40597.1"/>
    </source>
</evidence>
<protein>
    <submittedName>
        <fullName evidence="3">Putative secreted protein (Por secretion system target)</fullName>
    </submittedName>
</protein>
<dbReference type="EMBL" id="SOBW01000008">
    <property type="protein sequence ID" value="TDU40597.1"/>
    <property type="molecule type" value="Genomic_DNA"/>
</dbReference>
<dbReference type="AlphaFoldDB" id="A0A4R7PZV8"/>
<evidence type="ECO:0000256" key="1">
    <source>
        <dbReference type="ARBA" id="ARBA00022729"/>
    </source>
</evidence>
<feature type="domain" description="Secretion system C-terminal sorting" evidence="2">
    <location>
        <begin position="390"/>
        <end position="460"/>
    </location>
</feature>